<accession>A0ABT9WXT7</accession>
<feature type="binding site" evidence="8">
    <location>
        <position position="93"/>
    </location>
    <ligand>
        <name>Mg(2+)</name>
        <dbReference type="ChEBI" id="CHEBI:18420"/>
    </ligand>
</feature>
<dbReference type="EMBL" id="JAUSTT010000033">
    <property type="protein sequence ID" value="MDQ0178106.1"/>
    <property type="molecule type" value="Genomic_DNA"/>
</dbReference>
<keyword evidence="2 8" id="KW-0808">Transferase</keyword>
<feature type="binding site" evidence="8">
    <location>
        <position position="43"/>
    </location>
    <ligand>
        <name>Mg(2+)</name>
        <dbReference type="ChEBI" id="CHEBI:18420"/>
    </ligand>
</feature>
<organism evidence="10 11">
    <name type="scientific">Bacillus chungangensis</name>
    <dbReference type="NCBI Taxonomy" id="587633"/>
    <lineage>
        <taxon>Bacteria</taxon>
        <taxon>Bacillati</taxon>
        <taxon>Bacillota</taxon>
        <taxon>Bacilli</taxon>
        <taxon>Bacillales</taxon>
        <taxon>Bacillaceae</taxon>
        <taxon>Bacillus</taxon>
    </lineage>
</organism>
<dbReference type="Gene3D" id="3.90.470.20">
    <property type="entry name" value="4'-phosphopantetheinyl transferase domain"/>
    <property type="match status" value="1"/>
</dbReference>
<evidence type="ECO:0000256" key="7">
    <source>
        <dbReference type="ARBA" id="ARBA00023160"/>
    </source>
</evidence>
<feature type="domain" description="4'-phosphopantetheinyl transferase" evidence="9">
    <location>
        <begin position="39"/>
        <end position="125"/>
    </location>
</feature>
<keyword evidence="3 8" id="KW-0479">Metal-binding</keyword>
<reference evidence="10 11" key="1">
    <citation type="submission" date="2023-07" db="EMBL/GenBank/DDBJ databases">
        <title>Genomic Encyclopedia of Type Strains, Phase IV (KMG-IV): sequencing the most valuable type-strain genomes for metagenomic binning, comparative biology and taxonomic classification.</title>
        <authorList>
            <person name="Goeker M."/>
        </authorList>
    </citation>
    <scope>NUCLEOTIDE SEQUENCE [LARGE SCALE GENOMIC DNA]</scope>
    <source>
        <strain evidence="10 11">DSM 23837</strain>
    </source>
</reference>
<evidence type="ECO:0000256" key="8">
    <source>
        <dbReference type="HAMAP-Rule" id="MF_00101"/>
    </source>
</evidence>
<proteinExistence type="inferred from homology"/>
<dbReference type="GO" id="GO:0008897">
    <property type="term" value="F:holo-[acyl-carrier-protein] synthase activity"/>
    <property type="evidence" value="ECO:0007669"/>
    <property type="project" value="UniProtKB-EC"/>
</dbReference>
<comment type="catalytic activity">
    <reaction evidence="8">
        <text>apo-[ACP] + CoA = holo-[ACP] + adenosine 3',5'-bisphosphate + H(+)</text>
        <dbReference type="Rhea" id="RHEA:12068"/>
        <dbReference type="Rhea" id="RHEA-COMP:9685"/>
        <dbReference type="Rhea" id="RHEA-COMP:9690"/>
        <dbReference type="ChEBI" id="CHEBI:15378"/>
        <dbReference type="ChEBI" id="CHEBI:29999"/>
        <dbReference type="ChEBI" id="CHEBI:57287"/>
        <dbReference type="ChEBI" id="CHEBI:58343"/>
        <dbReference type="ChEBI" id="CHEBI:64479"/>
        <dbReference type="EC" id="2.7.8.7"/>
    </reaction>
</comment>
<name>A0ABT9WXT7_9BACI</name>
<dbReference type="InterPro" id="IPR002582">
    <property type="entry name" value="ACPS"/>
</dbReference>
<evidence type="ECO:0000259" key="9">
    <source>
        <dbReference type="Pfam" id="PF01648"/>
    </source>
</evidence>
<dbReference type="InterPro" id="IPR037143">
    <property type="entry name" value="4-PPantetheinyl_Trfase_dom_sf"/>
</dbReference>
<protein>
    <recommendedName>
        <fullName evidence="8">Holo-[acyl-carrier-protein] synthase</fullName>
        <shortName evidence="8">Holo-ACP synthase</shortName>
        <ecNumber evidence="8">2.7.8.7</ecNumber>
    </recommendedName>
    <alternativeName>
        <fullName evidence="8">4'-phosphopantetheinyl transferase AcpS</fullName>
    </alternativeName>
</protein>
<evidence type="ECO:0000256" key="3">
    <source>
        <dbReference type="ARBA" id="ARBA00022723"/>
    </source>
</evidence>
<dbReference type="NCBIfam" id="TIGR00556">
    <property type="entry name" value="pantethn_trn"/>
    <property type="match status" value="1"/>
</dbReference>
<sequence length="155" mass="18009">MNRTIYTAYTFARFQLFLQVKPLATYKNHVKRKRLMIKGIGLDIVEIERIHDICKRQPRFPLRILTTEELQVYEQLSEQRKIEYLSGRFAAKEAYAKANGTGIGDQLSFLDIETSYDQNGKPIIVKPRREKVYLSISHTRTIAAAQVIIEGDDFQ</sequence>
<comment type="cofactor">
    <cofactor evidence="8">
        <name>Mg(2+)</name>
        <dbReference type="ChEBI" id="CHEBI:18420"/>
    </cofactor>
</comment>
<keyword evidence="1 8" id="KW-0444">Lipid biosynthesis</keyword>
<comment type="similarity">
    <text evidence="8">Belongs to the P-Pant transferase superfamily. AcpS family.</text>
</comment>
<dbReference type="HAMAP" id="MF_00101">
    <property type="entry name" value="AcpS"/>
    <property type="match status" value="1"/>
</dbReference>
<evidence type="ECO:0000256" key="1">
    <source>
        <dbReference type="ARBA" id="ARBA00022516"/>
    </source>
</evidence>
<comment type="caution">
    <text evidence="10">The sequence shown here is derived from an EMBL/GenBank/DDBJ whole genome shotgun (WGS) entry which is preliminary data.</text>
</comment>
<dbReference type="SUPFAM" id="SSF56214">
    <property type="entry name" value="4'-phosphopantetheinyl transferase"/>
    <property type="match status" value="1"/>
</dbReference>
<comment type="subcellular location">
    <subcellularLocation>
        <location evidence="8">Cytoplasm</location>
    </subcellularLocation>
</comment>
<dbReference type="Proteomes" id="UP001223586">
    <property type="component" value="Unassembled WGS sequence"/>
</dbReference>
<dbReference type="InterPro" id="IPR004568">
    <property type="entry name" value="Ppantetheine-prot_Trfase_dom"/>
</dbReference>
<keyword evidence="5 8" id="KW-0460">Magnesium</keyword>
<keyword evidence="11" id="KW-1185">Reference proteome</keyword>
<gene>
    <name evidence="8" type="primary">acpS</name>
    <name evidence="10" type="ORF">J2S08_004000</name>
</gene>
<comment type="function">
    <text evidence="8">Transfers the 4'-phosphopantetheine moiety from coenzyme A to a Ser of acyl-carrier-protein.</text>
</comment>
<dbReference type="EC" id="2.7.8.7" evidence="8"/>
<keyword evidence="6 8" id="KW-0443">Lipid metabolism</keyword>
<keyword evidence="4 8" id="KW-0276">Fatty acid metabolism</keyword>
<keyword evidence="7 8" id="KW-0275">Fatty acid biosynthesis</keyword>
<dbReference type="NCBIfam" id="TIGR00516">
    <property type="entry name" value="acpS"/>
    <property type="match status" value="1"/>
</dbReference>
<evidence type="ECO:0000313" key="10">
    <source>
        <dbReference type="EMBL" id="MDQ0178106.1"/>
    </source>
</evidence>
<dbReference type="InterPro" id="IPR008278">
    <property type="entry name" value="4-PPantetheinyl_Trfase_dom"/>
</dbReference>
<keyword evidence="8" id="KW-0963">Cytoplasm</keyword>
<dbReference type="Pfam" id="PF01648">
    <property type="entry name" value="ACPS"/>
    <property type="match status" value="1"/>
</dbReference>
<evidence type="ECO:0000256" key="4">
    <source>
        <dbReference type="ARBA" id="ARBA00022832"/>
    </source>
</evidence>
<evidence type="ECO:0000256" key="6">
    <source>
        <dbReference type="ARBA" id="ARBA00023098"/>
    </source>
</evidence>
<evidence type="ECO:0000313" key="11">
    <source>
        <dbReference type="Proteomes" id="UP001223586"/>
    </source>
</evidence>
<evidence type="ECO:0000256" key="5">
    <source>
        <dbReference type="ARBA" id="ARBA00022842"/>
    </source>
</evidence>
<evidence type="ECO:0000256" key="2">
    <source>
        <dbReference type="ARBA" id="ARBA00022679"/>
    </source>
</evidence>